<proteinExistence type="predicted"/>
<dbReference type="EMBL" id="CP036434">
    <property type="protein sequence ID" value="QDV06990.1"/>
    <property type="molecule type" value="Genomic_DNA"/>
</dbReference>
<accession>A0A518ESB6</accession>
<dbReference type="RefSeq" id="WP_145197665.1">
    <property type="nucleotide sequence ID" value="NZ_CP036434.1"/>
</dbReference>
<keyword evidence="2" id="KW-1185">Reference proteome</keyword>
<evidence type="ECO:0000313" key="2">
    <source>
        <dbReference type="Proteomes" id="UP000320390"/>
    </source>
</evidence>
<protein>
    <submittedName>
        <fullName evidence="1">Uncharacterized protein</fullName>
    </submittedName>
</protein>
<evidence type="ECO:0000313" key="1">
    <source>
        <dbReference type="EMBL" id="QDV06990.1"/>
    </source>
</evidence>
<reference evidence="1 2" key="1">
    <citation type="submission" date="2019-02" db="EMBL/GenBank/DDBJ databases">
        <title>Deep-cultivation of Planctomycetes and their phenomic and genomic characterization uncovers novel biology.</title>
        <authorList>
            <person name="Wiegand S."/>
            <person name="Jogler M."/>
            <person name="Boedeker C."/>
            <person name="Pinto D."/>
            <person name="Vollmers J."/>
            <person name="Rivas-Marin E."/>
            <person name="Kohn T."/>
            <person name="Peeters S.H."/>
            <person name="Heuer A."/>
            <person name="Rast P."/>
            <person name="Oberbeckmann S."/>
            <person name="Bunk B."/>
            <person name="Jeske O."/>
            <person name="Meyerdierks A."/>
            <person name="Storesund J.E."/>
            <person name="Kallscheuer N."/>
            <person name="Luecker S."/>
            <person name="Lage O.M."/>
            <person name="Pohl T."/>
            <person name="Merkel B.J."/>
            <person name="Hornburger P."/>
            <person name="Mueller R.-W."/>
            <person name="Bruemmer F."/>
            <person name="Labrenz M."/>
            <person name="Spormann A.M."/>
            <person name="Op den Camp H."/>
            <person name="Overmann J."/>
            <person name="Amann R."/>
            <person name="Jetten M.S.M."/>
            <person name="Mascher T."/>
            <person name="Medema M.H."/>
            <person name="Devos D.P."/>
            <person name="Kaster A.-K."/>
            <person name="Ovreas L."/>
            <person name="Rohde M."/>
            <person name="Galperin M.Y."/>
            <person name="Jogler C."/>
        </authorList>
    </citation>
    <scope>NUCLEOTIDE SEQUENCE [LARGE SCALE GENOMIC DNA]</scope>
    <source>
        <strain evidence="1 2">Poly30</strain>
    </source>
</reference>
<dbReference type="Proteomes" id="UP000320390">
    <property type="component" value="Chromosome"/>
</dbReference>
<organism evidence="1 2">
    <name type="scientific">Saltatorellus ferox</name>
    <dbReference type="NCBI Taxonomy" id="2528018"/>
    <lineage>
        <taxon>Bacteria</taxon>
        <taxon>Pseudomonadati</taxon>
        <taxon>Planctomycetota</taxon>
        <taxon>Planctomycetia</taxon>
        <taxon>Planctomycetia incertae sedis</taxon>
        <taxon>Saltatorellus</taxon>
    </lineage>
</organism>
<dbReference type="AlphaFoldDB" id="A0A518ESB6"/>
<name>A0A518ESB6_9BACT</name>
<gene>
    <name evidence="1" type="ORF">Poly30_25090</name>
</gene>
<sequence>MDEPRPYYDSIMQGLSQPVLLLSRFAALVAVVSPVVAAQVPDATVVLFGADPSAGPSTTGPVFLEGLSTGADGGWAISGRLDVGQTFSRSALFGDLSPNGGAAQLLRIPADIASWPQMHLLQPSPASGRLAYIESVYPGIGGSLGGGRSVWIDDQLMARSGDPLGTPGRTWRDFRDIVHLADGSSFVRGRFSDAQQTGDCVARYPGPVDLLGSGDVLPGLPSPVTEILHLGVSPDGRHWIARVRFGLNTRDAIVVDGALYDFGGGLGAYQWGPAPDFFTGPGGTFASFGSIAINNGGDAAFTCYVSASGGARGFIVRNRRAVESWLPGTVLESFEAMDARGFVATIREPADVEVSVEALSAAAAGSTIDVDGDGTADPGWALASGSWANALAFSADGTRLYWQGLLAGPSGEEPFVVVRLDRYGAAQPICAGQPNSTGRPARITALGSRAVPGGDLTLRCIELPAASAGMFLVSATSGFQPGAGGSVGDLCLSGSIGRYQQVPFLAGADGRAGLAIDLLSIPQPNGAVSAAAGSTWHFQSWYRDSSMGQPTSNFSDAIRVQLR</sequence>